<accession>A0A3E0B3T8</accession>
<organism evidence="2 3">
    <name type="scientific">Jeotgalicoccus halotolerans</name>
    <dbReference type="NCBI Taxonomy" id="157227"/>
    <lineage>
        <taxon>Bacteria</taxon>
        <taxon>Bacillati</taxon>
        <taxon>Bacillota</taxon>
        <taxon>Bacilli</taxon>
        <taxon>Bacillales</taxon>
        <taxon>Staphylococcaceae</taxon>
        <taxon>Jeotgalicoccus</taxon>
    </lineage>
</organism>
<dbReference type="AlphaFoldDB" id="A0A3E0B3T8"/>
<proteinExistence type="predicted"/>
<dbReference type="EMBL" id="QUMW01000009">
    <property type="protein sequence ID" value="REG25862.1"/>
    <property type="molecule type" value="Genomic_DNA"/>
</dbReference>
<evidence type="ECO:0000313" key="3">
    <source>
        <dbReference type="Proteomes" id="UP000257076"/>
    </source>
</evidence>
<sequence>MIESLNLLMLNNAPAPSINWIMVLAGVLLLGLSLFIFFKQKK</sequence>
<name>A0A3E0B3T8_9STAP</name>
<protein>
    <submittedName>
        <fullName evidence="2">LPXTG-motif cell wall-anchored protein</fullName>
    </submittedName>
</protein>
<keyword evidence="1" id="KW-1133">Transmembrane helix</keyword>
<keyword evidence="1" id="KW-0472">Membrane</keyword>
<reference evidence="2 3" key="1">
    <citation type="submission" date="2018-08" db="EMBL/GenBank/DDBJ databases">
        <title>Genomic Encyclopedia of Type Strains, Phase IV (KMG-IV): sequencing the most valuable type-strain genomes for metagenomic binning, comparative biology and taxonomic classification.</title>
        <authorList>
            <person name="Goeker M."/>
        </authorList>
    </citation>
    <scope>NUCLEOTIDE SEQUENCE [LARGE SCALE GENOMIC DNA]</scope>
    <source>
        <strain evidence="2 3">DSM 17274</strain>
    </source>
</reference>
<dbReference type="RefSeq" id="WP_115884594.1">
    <property type="nucleotide sequence ID" value="NZ_CBCSHX010000001.1"/>
</dbReference>
<feature type="transmembrane region" description="Helical" evidence="1">
    <location>
        <begin position="20"/>
        <end position="38"/>
    </location>
</feature>
<keyword evidence="3" id="KW-1185">Reference proteome</keyword>
<evidence type="ECO:0000313" key="2">
    <source>
        <dbReference type="EMBL" id="REG25862.1"/>
    </source>
</evidence>
<keyword evidence="1" id="KW-0812">Transmembrane</keyword>
<evidence type="ECO:0000256" key="1">
    <source>
        <dbReference type="SAM" id="Phobius"/>
    </source>
</evidence>
<dbReference type="NCBIfam" id="TIGR01167">
    <property type="entry name" value="LPXTG_anchor"/>
    <property type="match status" value="1"/>
</dbReference>
<dbReference type="Proteomes" id="UP000257076">
    <property type="component" value="Unassembled WGS sequence"/>
</dbReference>
<gene>
    <name evidence="2" type="ORF">DFR63_0910</name>
</gene>
<comment type="caution">
    <text evidence="2">The sequence shown here is derived from an EMBL/GenBank/DDBJ whole genome shotgun (WGS) entry which is preliminary data.</text>
</comment>